<dbReference type="Proteomes" id="UP001168972">
    <property type="component" value="Unassembled WGS sequence"/>
</dbReference>
<dbReference type="EMBL" id="JAQQBR010001831">
    <property type="protein sequence ID" value="KAK0169019.1"/>
    <property type="molecule type" value="Genomic_DNA"/>
</dbReference>
<evidence type="ECO:0000259" key="1">
    <source>
        <dbReference type="Pfam" id="PF09820"/>
    </source>
</evidence>
<keyword evidence="3" id="KW-1185">Reference proteome</keyword>
<reference evidence="2" key="1">
    <citation type="journal article" date="2023" name="bioRxiv">
        <title>Scaffold-level genome assemblies of two parasitoid biocontrol wasps reveal the parthenogenesis mechanism and an associated novel virus.</title>
        <authorList>
            <person name="Inwood S."/>
            <person name="Skelly J."/>
            <person name="Guhlin J."/>
            <person name="Harrop T."/>
            <person name="Goldson S."/>
            <person name="Dearden P."/>
        </authorList>
    </citation>
    <scope>NUCLEOTIDE SEQUENCE</scope>
    <source>
        <strain evidence="2">Lincoln</strain>
        <tissue evidence="2">Whole body</tissue>
    </source>
</reference>
<proteinExistence type="predicted"/>
<evidence type="ECO:0000313" key="3">
    <source>
        <dbReference type="Proteomes" id="UP001168972"/>
    </source>
</evidence>
<accession>A0AA39FG88</accession>
<dbReference type="PANTHER" id="PTHR34825:SF1">
    <property type="entry name" value="AAA-ATPASE-LIKE DOMAIN-CONTAINING PROTEIN"/>
    <property type="match status" value="1"/>
</dbReference>
<gene>
    <name evidence="2" type="ORF">PV327_002768</name>
</gene>
<dbReference type="PANTHER" id="PTHR34825">
    <property type="entry name" value="CONSERVED PROTEIN, WITH A WEAK D-GALACTARATE DEHYDRATASE/ALTRONATE HYDROLASE DOMAIN"/>
    <property type="match status" value="1"/>
</dbReference>
<name>A0AA39FG88_MICHY</name>
<organism evidence="2 3">
    <name type="scientific">Microctonus hyperodae</name>
    <name type="common">Parasitoid wasp</name>
    <dbReference type="NCBI Taxonomy" id="165561"/>
    <lineage>
        <taxon>Eukaryota</taxon>
        <taxon>Metazoa</taxon>
        <taxon>Ecdysozoa</taxon>
        <taxon>Arthropoda</taxon>
        <taxon>Hexapoda</taxon>
        <taxon>Insecta</taxon>
        <taxon>Pterygota</taxon>
        <taxon>Neoptera</taxon>
        <taxon>Endopterygota</taxon>
        <taxon>Hymenoptera</taxon>
        <taxon>Apocrita</taxon>
        <taxon>Ichneumonoidea</taxon>
        <taxon>Braconidae</taxon>
        <taxon>Euphorinae</taxon>
        <taxon>Microctonus</taxon>
    </lineage>
</organism>
<reference evidence="2" key="2">
    <citation type="submission" date="2023-03" db="EMBL/GenBank/DDBJ databases">
        <authorList>
            <person name="Inwood S.N."/>
            <person name="Skelly J.G."/>
            <person name="Guhlin J."/>
            <person name="Harrop T.W.R."/>
            <person name="Goldson S.G."/>
            <person name="Dearden P.K."/>
        </authorList>
    </citation>
    <scope>NUCLEOTIDE SEQUENCE</scope>
    <source>
        <strain evidence="2">Lincoln</strain>
        <tissue evidence="2">Whole body</tissue>
    </source>
</reference>
<evidence type="ECO:0000313" key="2">
    <source>
        <dbReference type="EMBL" id="KAK0169019.1"/>
    </source>
</evidence>
<sequence length="218" mass="25547">MSEPTQTSSKTKEVSECENFVPRFEFFHNRPDYVDKTMFIKELLSDGHVLITAPPCFGKTLNMDMVRRFIEIEVDDNGEPIELKRNETTKILEDKQENSKNFKYFKGKKIFIDKQFMSKHFGQYPTIFVDFRNVHGDTFREVLVKLREAVNDAFLVHAYLTKSSLWDSPGFEKETFLKYVSTEKSKLLTQAEVEKVLGIIILHECRFIIFAVPQWALL</sequence>
<dbReference type="AlphaFoldDB" id="A0AA39FG88"/>
<feature type="domain" description="AAA-ATPase-like" evidence="1">
    <location>
        <begin position="33"/>
        <end position="77"/>
    </location>
</feature>
<dbReference type="InterPro" id="IPR018631">
    <property type="entry name" value="AAA-ATPase-like_dom"/>
</dbReference>
<comment type="caution">
    <text evidence="2">The sequence shown here is derived from an EMBL/GenBank/DDBJ whole genome shotgun (WGS) entry which is preliminary data.</text>
</comment>
<dbReference type="Pfam" id="PF09820">
    <property type="entry name" value="AAA-ATPase_like"/>
    <property type="match status" value="1"/>
</dbReference>
<protein>
    <recommendedName>
        <fullName evidence="1">AAA-ATPase-like domain-containing protein</fullName>
    </recommendedName>
</protein>